<dbReference type="SMART" id="SM00082">
    <property type="entry name" value="LRRCT"/>
    <property type="match status" value="1"/>
</dbReference>
<evidence type="ECO:0000256" key="5">
    <source>
        <dbReference type="SAM" id="Phobius"/>
    </source>
</evidence>
<dbReference type="SUPFAM" id="SSF52058">
    <property type="entry name" value="L domain-like"/>
    <property type="match status" value="1"/>
</dbReference>
<evidence type="ECO:0000256" key="2">
    <source>
        <dbReference type="ARBA" id="ARBA00022729"/>
    </source>
</evidence>
<evidence type="ECO:0000256" key="3">
    <source>
        <dbReference type="ARBA" id="ARBA00022737"/>
    </source>
</evidence>
<feature type="domain" description="Ig-like" evidence="7">
    <location>
        <begin position="277"/>
        <end position="380"/>
    </location>
</feature>
<proteinExistence type="predicted"/>
<protein>
    <submittedName>
        <fullName evidence="10">Leucine-rich repeat and immunoglobulin-like domain-containing nogo receptor-interacting protein 3</fullName>
    </submittedName>
</protein>
<dbReference type="Gene3D" id="3.80.10.10">
    <property type="entry name" value="Ribonuclease Inhibitor"/>
    <property type="match status" value="2"/>
</dbReference>
<keyword evidence="5" id="KW-0472">Membrane</keyword>
<keyword evidence="5" id="KW-1133">Transmembrane helix</keyword>
<dbReference type="Pfam" id="PF00047">
    <property type="entry name" value="ig"/>
    <property type="match status" value="1"/>
</dbReference>
<evidence type="ECO:0000256" key="4">
    <source>
        <dbReference type="ARBA" id="ARBA00023157"/>
    </source>
</evidence>
<evidence type="ECO:0000256" key="6">
    <source>
        <dbReference type="SAM" id="SignalP"/>
    </source>
</evidence>
<keyword evidence="11" id="KW-1185">Reference proteome</keyword>
<evidence type="ECO:0000256" key="1">
    <source>
        <dbReference type="ARBA" id="ARBA00022614"/>
    </source>
</evidence>
<dbReference type="Proteomes" id="UP000285301">
    <property type="component" value="Unassembled WGS sequence"/>
</dbReference>
<dbReference type="InterPro" id="IPR032675">
    <property type="entry name" value="LRR_dom_sf"/>
</dbReference>
<dbReference type="InterPro" id="IPR013151">
    <property type="entry name" value="Immunoglobulin_dom"/>
</dbReference>
<feature type="signal peptide" evidence="6">
    <location>
        <begin position="1"/>
        <end position="36"/>
    </location>
</feature>
<reference evidence="10 11" key="1">
    <citation type="journal article" date="2018" name="Gigascience">
        <title>Genomes of trombidid mites reveal novel predicted allergens and laterally-transferred genes associated with secondary metabolism.</title>
        <authorList>
            <person name="Dong X."/>
            <person name="Chaisiri K."/>
            <person name="Xia D."/>
            <person name="Armstrong S.D."/>
            <person name="Fang Y."/>
            <person name="Donnelly M.J."/>
            <person name="Kadowaki T."/>
            <person name="McGarry J.W."/>
            <person name="Darby A.C."/>
            <person name="Makepeace B.L."/>
        </authorList>
    </citation>
    <scope>NUCLEOTIDE SEQUENCE [LARGE SCALE GENOMIC DNA]</scope>
    <source>
        <strain evidence="10">UoL-WK</strain>
    </source>
</reference>
<dbReference type="InterPro" id="IPR013783">
    <property type="entry name" value="Ig-like_fold"/>
</dbReference>
<feature type="chain" id="PRO_5033806276" evidence="6">
    <location>
        <begin position="37"/>
        <end position="640"/>
    </location>
</feature>
<keyword evidence="3" id="KW-0677">Repeat</keyword>
<name>A0A3S4RKE2_9ACAR</name>
<dbReference type="STRING" id="1965070.A0A3S4RKE2"/>
<evidence type="ECO:0000259" key="7">
    <source>
        <dbReference type="PROSITE" id="PS50835"/>
    </source>
</evidence>
<sequence>MIETLKGSNLVMTLIYKLAALFVCISLQTVVEPGNAQKCPSMCSCIWRNNKQTALCANQGLIAIPSGISPNMQVLDLTKNNFQILPSKVFQERGLINLQKIILSECKLGVIAPDAFYQLSNLIELYLSSNLLTSVPTEALKHCPSVRRLLLNGNPIQVIRENSFASLSHLNSLDLSNCQIDLIEPKAFKGLQRLQFLKLDGNRLTTLSSLVVNDLPPLFSFDLHHNAWNCDCELRASIEWMNRYNIPHSIPPTCAKPERLAGSMWNSLDIDDFACTPIILSRETEVTTYSSTNVSFTCTVKALPEAKVSWSVADVGNGNSSYTILPPRTDKFILTEDRSTSGQVSSTLNILNVDVSDGGLSFRCSAENQAGTVTKKFNLTLIPVAYQSLNGWSRMEIAAIVVALILGIVVTCVLLAVCLLRRSHNYASSSETNKAKKANLPQIDVLNTMKTSSVSKSNGTYEEKVIVDSGVGNKTKIDNGSSSTYGYTPDVTANTMNGSVDSSGYNNHGYNGLLQVSPQQHLQNSTHSYSNFENYDLYDYNTEGLNYNYDQSYVTPDMPLAATQNIDPNYWHKHSPMNAGSIQDLSSSQLIHPHNNQHHVNVVGQGSYNIGQPTVVRYSPDEGYAEEPAIIPYNLQGTEV</sequence>
<dbReference type="EMBL" id="NCKU01000103">
    <property type="protein sequence ID" value="RWS17244.1"/>
    <property type="molecule type" value="Genomic_DNA"/>
</dbReference>
<evidence type="ECO:0000313" key="9">
    <source>
        <dbReference type="EMBL" id="RWS16193.1"/>
    </source>
</evidence>
<reference evidence="10" key="2">
    <citation type="submission" date="2018-11" db="EMBL/GenBank/DDBJ databases">
        <title>Trombidioid mite genomics.</title>
        <authorList>
            <person name="Dong X."/>
        </authorList>
    </citation>
    <scope>NUCLEOTIDE SEQUENCE</scope>
    <source>
        <strain evidence="10">UoL-WK</strain>
    </source>
</reference>
<dbReference type="InterPro" id="IPR001611">
    <property type="entry name" value="Leu-rich_rpt"/>
</dbReference>
<evidence type="ECO:0000313" key="8">
    <source>
        <dbReference type="EMBL" id="RWS16189.1"/>
    </source>
</evidence>
<keyword evidence="5" id="KW-0812">Transmembrane</keyword>
<accession>A0A3S4RKE2</accession>
<dbReference type="PROSITE" id="PS51450">
    <property type="entry name" value="LRR"/>
    <property type="match status" value="1"/>
</dbReference>
<keyword evidence="10" id="KW-0675">Receptor</keyword>
<dbReference type="EMBL" id="NCKU01000273">
    <property type="protein sequence ID" value="RWS16193.1"/>
    <property type="molecule type" value="Genomic_DNA"/>
</dbReference>
<feature type="transmembrane region" description="Helical" evidence="5">
    <location>
        <begin position="397"/>
        <end position="420"/>
    </location>
</feature>
<dbReference type="InterPro" id="IPR036179">
    <property type="entry name" value="Ig-like_dom_sf"/>
</dbReference>
<evidence type="ECO:0000313" key="11">
    <source>
        <dbReference type="Proteomes" id="UP000285301"/>
    </source>
</evidence>
<dbReference type="InterPro" id="IPR003599">
    <property type="entry name" value="Ig_sub"/>
</dbReference>
<dbReference type="SUPFAM" id="SSF48726">
    <property type="entry name" value="Immunoglobulin"/>
    <property type="match status" value="1"/>
</dbReference>
<dbReference type="Gene3D" id="2.60.40.10">
    <property type="entry name" value="Immunoglobulins"/>
    <property type="match status" value="1"/>
</dbReference>
<keyword evidence="1" id="KW-0433">Leucine-rich repeat</keyword>
<dbReference type="OrthoDB" id="643377at2759"/>
<evidence type="ECO:0000313" key="10">
    <source>
        <dbReference type="EMBL" id="RWS17244.1"/>
    </source>
</evidence>
<dbReference type="Pfam" id="PF00560">
    <property type="entry name" value="LRR_1"/>
    <property type="match status" value="1"/>
</dbReference>
<dbReference type="Pfam" id="PF13855">
    <property type="entry name" value="LRR_8"/>
    <property type="match status" value="1"/>
</dbReference>
<dbReference type="SMART" id="SM00369">
    <property type="entry name" value="LRR_TYP"/>
    <property type="match status" value="6"/>
</dbReference>
<dbReference type="PROSITE" id="PS50835">
    <property type="entry name" value="IG_LIKE"/>
    <property type="match status" value="1"/>
</dbReference>
<dbReference type="InterPro" id="IPR000483">
    <property type="entry name" value="Cys-rich_flank_reg_C"/>
</dbReference>
<organism evidence="10 11">
    <name type="scientific">Dinothrombium tinctorium</name>
    <dbReference type="NCBI Taxonomy" id="1965070"/>
    <lineage>
        <taxon>Eukaryota</taxon>
        <taxon>Metazoa</taxon>
        <taxon>Ecdysozoa</taxon>
        <taxon>Arthropoda</taxon>
        <taxon>Chelicerata</taxon>
        <taxon>Arachnida</taxon>
        <taxon>Acari</taxon>
        <taxon>Acariformes</taxon>
        <taxon>Trombidiformes</taxon>
        <taxon>Prostigmata</taxon>
        <taxon>Anystina</taxon>
        <taxon>Parasitengona</taxon>
        <taxon>Trombidioidea</taxon>
        <taxon>Trombidiidae</taxon>
        <taxon>Dinothrombium</taxon>
    </lineage>
</organism>
<comment type="caution">
    <text evidence="10">The sequence shown here is derived from an EMBL/GenBank/DDBJ whole genome shotgun (WGS) entry which is preliminary data.</text>
</comment>
<keyword evidence="2 6" id="KW-0732">Signal</keyword>
<keyword evidence="4" id="KW-1015">Disulfide bond</keyword>
<dbReference type="InterPro" id="IPR003591">
    <property type="entry name" value="Leu-rich_rpt_typical-subtyp"/>
</dbReference>
<dbReference type="SMART" id="SM00409">
    <property type="entry name" value="IG"/>
    <property type="match status" value="1"/>
</dbReference>
<dbReference type="FunFam" id="3.80.10.10:FF:000082">
    <property type="entry name" value="Leucine-rich repeat-containing 24"/>
    <property type="match status" value="1"/>
</dbReference>
<gene>
    <name evidence="9" type="ORF">B4U79_00586</name>
    <name evidence="8" type="ORF">B4U79_03878</name>
    <name evidence="10" type="ORF">B4U79_15899</name>
</gene>
<dbReference type="PANTHER" id="PTHR24366">
    <property type="entry name" value="IG(IMMUNOGLOBULIN) AND LRR(LEUCINE RICH REPEAT) DOMAINS"/>
    <property type="match status" value="1"/>
</dbReference>
<dbReference type="PANTHER" id="PTHR24366:SF136">
    <property type="entry name" value="KEKKON 1, ISOFORM B"/>
    <property type="match status" value="1"/>
</dbReference>
<dbReference type="EMBL" id="NCKU01000274">
    <property type="protein sequence ID" value="RWS16189.1"/>
    <property type="molecule type" value="Genomic_DNA"/>
</dbReference>
<dbReference type="InterPro" id="IPR007110">
    <property type="entry name" value="Ig-like_dom"/>
</dbReference>
<dbReference type="AlphaFoldDB" id="A0A3S4RKE2"/>